<evidence type="ECO:0008006" key="3">
    <source>
        <dbReference type="Google" id="ProtNLM"/>
    </source>
</evidence>
<evidence type="ECO:0000313" key="1">
    <source>
        <dbReference type="EMBL" id="MFC0077177.1"/>
    </source>
</evidence>
<gene>
    <name evidence="1" type="ORF">ACFFLS_08995</name>
</gene>
<proteinExistence type="predicted"/>
<organism evidence="1 2">
    <name type="scientific">Flavobacterium procerum</name>
    <dbReference type="NCBI Taxonomy" id="1455569"/>
    <lineage>
        <taxon>Bacteria</taxon>
        <taxon>Pseudomonadati</taxon>
        <taxon>Bacteroidota</taxon>
        <taxon>Flavobacteriia</taxon>
        <taxon>Flavobacteriales</taxon>
        <taxon>Flavobacteriaceae</taxon>
        <taxon>Flavobacterium</taxon>
    </lineage>
</organism>
<name>A0ABV6BRB6_9FLAO</name>
<dbReference type="PROSITE" id="PS51257">
    <property type="entry name" value="PROKAR_LIPOPROTEIN"/>
    <property type="match status" value="1"/>
</dbReference>
<reference evidence="1 2" key="1">
    <citation type="submission" date="2024-09" db="EMBL/GenBank/DDBJ databases">
        <authorList>
            <person name="Sun Q."/>
            <person name="Mori K."/>
        </authorList>
    </citation>
    <scope>NUCLEOTIDE SEQUENCE [LARGE SCALE GENOMIC DNA]</scope>
    <source>
        <strain evidence="1 2">CGMCC 1.12926</strain>
    </source>
</reference>
<sequence length="217" mass="25330">MKNLLYLIIAITLFSCNEKSKSLVKVKTEIKKENKYSELLEKFENISFDTLKIFSEENFKKFKGRELDSLNVILFPKEITIQHFNDPPGLFACYKFSINKETIGLIMRTPSEYLPSSIKLFIYDSKNNKIKSYMELAESWGDAGDGMQKTSWLIKKVNKFEVFTWVNESSYENPEDSIPESWDSYFLIDISKSKFDTISNDTNVLAKKYRSLIKSNH</sequence>
<comment type="caution">
    <text evidence="1">The sequence shown here is derived from an EMBL/GenBank/DDBJ whole genome shotgun (WGS) entry which is preliminary data.</text>
</comment>
<dbReference type="RefSeq" id="WP_379686251.1">
    <property type="nucleotide sequence ID" value="NZ_JBHLYW010000007.1"/>
</dbReference>
<evidence type="ECO:0000313" key="2">
    <source>
        <dbReference type="Proteomes" id="UP001589734"/>
    </source>
</evidence>
<protein>
    <recommendedName>
        <fullName evidence="3">Lipoprotein</fullName>
    </recommendedName>
</protein>
<keyword evidence="2" id="KW-1185">Reference proteome</keyword>
<dbReference type="EMBL" id="JBHLYW010000007">
    <property type="protein sequence ID" value="MFC0077177.1"/>
    <property type="molecule type" value="Genomic_DNA"/>
</dbReference>
<dbReference type="Proteomes" id="UP001589734">
    <property type="component" value="Unassembled WGS sequence"/>
</dbReference>
<accession>A0ABV6BRB6</accession>